<feature type="compositionally biased region" description="Gly residues" evidence="9">
    <location>
        <begin position="404"/>
        <end position="418"/>
    </location>
</feature>
<dbReference type="PANTHER" id="PTHR45931:SF3">
    <property type="entry name" value="RING ZINC FINGER-CONTAINING PROTEIN"/>
    <property type="match status" value="1"/>
</dbReference>
<dbReference type="PROSITE" id="PS50089">
    <property type="entry name" value="ZF_RING_2"/>
    <property type="match status" value="1"/>
</dbReference>
<keyword evidence="7" id="KW-0862">Zinc</keyword>
<reference evidence="11 12" key="1">
    <citation type="journal article" date="2018" name="Front. Microbiol.">
        <title>Genome-Wide Analysis of Corynespora cassiicola Leaf Fall Disease Putative Effectors.</title>
        <authorList>
            <person name="Lopez D."/>
            <person name="Ribeiro S."/>
            <person name="Label P."/>
            <person name="Fumanal B."/>
            <person name="Venisse J.S."/>
            <person name="Kohler A."/>
            <person name="de Oliveira R.R."/>
            <person name="Labutti K."/>
            <person name="Lipzen A."/>
            <person name="Lail K."/>
            <person name="Bauer D."/>
            <person name="Ohm R.A."/>
            <person name="Barry K.W."/>
            <person name="Spatafora J."/>
            <person name="Grigoriev I.V."/>
            <person name="Martin F.M."/>
            <person name="Pujade-Renaud V."/>
        </authorList>
    </citation>
    <scope>NUCLEOTIDE SEQUENCE [LARGE SCALE GENOMIC DNA]</scope>
    <source>
        <strain evidence="11 12">Philippines</strain>
    </source>
</reference>
<evidence type="ECO:0000256" key="3">
    <source>
        <dbReference type="ARBA" id="ARBA00022679"/>
    </source>
</evidence>
<feature type="region of interest" description="Disordered" evidence="9">
    <location>
        <begin position="387"/>
        <end position="477"/>
    </location>
</feature>
<dbReference type="InterPro" id="IPR013083">
    <property type="entry name" value="Znf_RING/FYVE/PHD"/>
</dbReference>
<evidence type="ECO:0000256" key="8">
    <source>
        <dbReference type="PROSITE-ProRule" id="PRU00175"/>
    </source>
</evidence>
<dbReference type="SUPFAM" id="SSF57850">
    <property type="entry name" value="RING/U-box"/>
    <property type="match status" value="1"/>
</dbReference>
<feature type="compositionally biased region" description="Basic and acidic residues" evidence="9">
    <location>
        <begin position="164"/>
        <end position="188"/>
    </location>
</feature>
<dbReference type="GO" id="GO:0005634">
    <property type="term" value="C:nucleus"/>
    <property type="evidence" value="ECO:0007669"/>
    <property type="project" value="TreeGrafter"/>
</dbReference>
<evidence type="ECO:0000256" key="5">
    <source>
        <dbReference type="ARBA" id="ARBA00022771"/>
    </source>
</evidence>
<dbReference type="GO" id="GO:0016567">
    <property type="term" value="P:protein ubiquitination"/>
    <property type="evidence" value="ECO:0007669"/>
    <property type="project" value="UniProtKB-ARBA"/>
</dbReference>
<keyword evidence="5 8" id="KW-0863">Zinc-finger</keyword>
<dbReference type="Gene3D" id="3.30.40.10">
    <property type="entry name" value="Zinc/RING finger domain, C3HC4 (zinc finger)"/>
    <property type="match status" value="1"/>
</dbReference>
<dbReference type="AlphaFoldDB" id="A0A2T2P1I8"/>
<feature type="region of interest" description="Disordered" evidence="9">
    <location>
        <begin position="238"/>
        <end position="262"/>
    </location>
</feature>
<feature type="region of interest" description="Disordered" evidence="9">
    <location>
        <begin position="52"/>
        <end position="105"/>
    </location>
</feature>
<evidence type="ECO:0000256" key="6">
    <source>
        <dbReference type="ARBA" id="ARBA00022786"/>
    </source>
</evidence>
<dbReference type="EMBL" id="KZ678131">
    <property type="protein sequence ID" value="PSN71544.1"/>
    <property type="molecule type" value="Genomic_DNA"/>
</dbReference>
<dbReference type="Proteomes" id="UP000240883">
    <property type="component" value="Unassembled WGS sequence"/>
</dbReference>
<feature type="region of interest" description="Disordered" evidence="9">
    <location>
        <begin position="1"/>
        <end position="21"/>
    </location>
</feature>
<dbReference type="FunFam" id="3.30.40.10:FF:000127">
    <property type="entry name" value="E3 ubiquitin-protein ligase RNF181"/>
    <property type="match status" value="1"/>
</dbReference>
<feature type="domain" description="RING-type" evidence="10">
    <location>
        <begin position="344"/>
        <end position="385"/>
    </location>
</feature>
<dbReference type="SMART" id="SM00184">
    <property type="entry name" value="RING"/>
    <property type="match status" value="1"/>
</dbReference>
<keyword evidence="12" id="KW-1185">Reference proteome</keyword>
<dbReference type="InterPro" id="IPR001841">
    <property type="entry name" value="Znf_RING"/>
</dbReference>
<dbReference type="EC" id="2.3.2.27" evidence="2"/>
<evidence type="ECO:0000256" key="1">
    <source>
        <dbReference type="ARBA" id="ARBA00000900"/>
    </source>
</evidence>
<dbReference type="GO" id="GO:0061630">
    <property type="term" value="F:ubiquitin protein ligase activity"/>
    <property type="evidence" value="ECO:0007669"/>
    <property type="project" value="UniProtKB-EC"/>
</dbReference>
<dbReference type="OrthoDB" id="8062037at2759"/>
<accession>A0A2T2P1I8</accession>
<evidence type="ECO:0000256" key="4">
    <source>
        <dbReference type="ARBA" id="ARBA00022723"/>
    </source>
</evidence>
<evidence type="ECO:0000259" key="10">
    <source>
        <dbReference type="PROSITE" id="PS50089"/>
    </source>
</evidence>
<protein>
    <recommendedName>
        <fullName evidence="2">RING-type E3 ubiquitin transferase</fullName>
        <ecNumber evidence="2">2.3.2.27</ecNumber>
    </recommendedName>
</protein>
<proteinExistence type="predicted"/>
<feature type="compositionally biased region" description="Low complexity" evidence="9">
    <location>
        <begin position="1"/>
        <end position="16"/>
    </location>
</feature>
<feature type="region of interest" description="Disordered" evidence="9">
    <location>
        <begin position="309"/>
        <end position="337"/>
    </location>
</feature>
<evidence type="ECO:0000313" key="12">
    <source>
        <dbReference type="Proteomes" id="UP000240883"/>
    </source>
</evidence>
<dbReference type="InterPro" id="IPR051834">
    <property type="entry name" value="RING_finger_E3_ligase"/>
</dbReference>
<dbReference type="GO" id="GO:0008270">
    <property type="term" value="F:zinc ion binding"/>
    <property type="evidence" value="ECO:0007669"/>
    <property type="project" value="UniProtKB-KW"/>
</dbReference>
<comment type="catalytic activity">
    <reaction evidence="1">
        <text>S-ubiquitinyl-[E2 ubiquitin-conjugating enzyme]-L-cysteine + [acceptor protein]-L-lysine = [E2 ubiquitin-conjugating enzyme]-L-cysteine + N(6)-ubiquitinyl-[acceptor protein]-L-lysine.</text>
        <dbReference type="EC" id="2.3.2.27"/>
    </reaction>
</comment>
<keyword evidence="6" id="KW-0833">Ubl conjugation pathway</keyword>
<feature type="compositionally biased region" description="Basic and acidic residues" evidence="9">
    <location>
        <begin position="58"/>
        <end position="71"/>
    </location>
</feature>
<dbReference type="STRING" id="1448308.A0A2T2P1I8"/>
<evidence type="ECO:0000256" key="2">
    <source>
        <dbReference type="ARBA" id="ARBA00012483"/>
    </source>
</evidence>
<evidence type="ECO:0000313" key="11">
    <source>
        <dbReference type="EMBL" id="PSN71544.1"/>
    </source>
</evidence>
<dbReference type="PANTHER" id="PTHR45931">
    <property type="entry name" value="SI:CH211-59O9.10"/>
    <property type="match status" value="1"/>
</dbReference>
<name>A0A2T2P1I8_CORCC</name>
<dbReference type="GO" id="GO:0006511">
    <property type="term" value="P:ubiquitin-dependent protein catabolic process"/>
    <property type="evidence" value="ECO:0007669"/>
    <property type="project" value="TreeGrafter"/>
</dbReference>
<feature type="compositionally biased region" description="Polar residues" evidence="9">
    <location>
        <begin position="437"/>
        <end position="452"/>
    </location>
</feature>
<sequence length="477" mass="51994">MDQSQTPQPAQTPSQRPGHRDLMYCHECENEWYRDEHGLQCNECGSDFTEIIEDDNDPRDQHMLDHDHDHDDDNESMPSLEEAPRSMGHNYPQGRNPWADDDPDEADISNVQWRQLGPGRFNVTMVRTLSPADLGRGGAGGGAIGGFAALLNNLIGSGRQQLDQGEHQHEHQQGEGQDDREGGGDHHPRSNSGSGTLPGGNRFTYTASARLHPRDPDHPGPRLEPVDELNNVLAGLMAAFGEPPGPHGPHHNHHDHDHDHMDHDHPLRFNPLMGFFASAFPGMGGGQMGDFVYSQEGLDRIISQLMEQNATSNAPPPATQEAIDSLPRKPVTESMLGPEGRAECSICMDEVNLGEEVTELPCHHWFHHQCVAAWLKEHDTCPHCRKGITKRDENKAGNNNDNNGPGGNNAGNDTGSGSGYDSNPSRSMPGAFDAAEDSTSSNPFTTAGSPGQHNAAASVENTGGMGVRLRGWFEPQR</sequence>
<keyword evidence="4" id="KW-0479">Metal-binding</keyword>
<keyword evidence="3" id="KW-0808">Transferase</keyword>
<dbReference type="Pfam" id="PF13639">
    <property type="entry name" value="zf-RING_2"/>
    <property type="match status" value="1"/>
</dbReference>
<feature type="region of interest" description="Disordered" evidence="9">
    <location>
        <begin position="160"/>
        <end position="204"/>
    </location>
</feature>
<evidence type="ECO:0000256" key="9">
    <source>
        <dbReference type="SAM" id="MobiDB-lite"/>
    </source>
</evidence>
<gene>
    <name evidence="11" type="ORF">BS50DRAFT_285410</name>
</gene>
<organism evidence="11 12">
    <name type="scientific">Corynespora cassiicola Philippines</name>
    <dbReference type="NCBI Taxonomy" id="1448308"/>
    <lineage>
        <taxon>Eukaryota</taxon>
        <taxon>Fungi</taxon>
        <taxon>Dikarya</taxon>
        <taxon>Ascomycota</taxon>
        <taxon>Pezizomycotina</taxon>
        <taxon>Dothideomycetes</taxon>
        <taxon>Pleosporomycetidae</taxon>
        <taxon>Pleosporales</taxon>
        <taxon>Corynesporascaceae</taxon>
        <taxon>Corynespora</taxon>
    </lineage>
</organism>
<evidence type="ECO:0000256" key="7">
    <source>
        <dbReference type="ARBA" id="ARBA00022833"/>
    </source>
</evidence>